<evidence type="ECO:0008006" key="4">
    <source>
        <dbReference type="Google" id="ProtNLM"/>
    </source>
</evidence>
<evidence type="ECO:0000256" key="1">
    <source>
        <dbReference type="SAM" id="MobiDB-lite"/>
    </source>
</evidence>
<accession>A0ABV7R194</accession>
<dbReference type="RefSeq" id="WP_377742004.1">
    <property type="nucleotide sequence ID" value="NZ_JBHRXJ010000001.1"/>
</dbReference>
<evidence type="ECO:0000313" key="2">
    <source>
        <dbReference type="EMBL" id="MFC3526705.1"/>
    </source>
</evidence>
<name>A0ABV7R194_9RHOB</name>
<protein>
    <recommendedName>
        <fullName evidence="4">Type I secretion protein</fullName>
    </recommendedName>
</protein>
<dbReference type="Proteomes" id="UP001595721">
    <property type="component" value="Unassembled WGS sequence"/>
</dbReference>
<keyword evidence="3" id="KW-1185">Reference proteome</keyword>
<reference evidence="3" key="1">
    <citation type="journal article" date="2019" name="Int. J. Syst. Evol. Microbiol.">
        <title>The Global Catalogue of Microorganisms (GCM) 10K type strain sequencing project: providing services to taxonomists for standard genome sequencing and annotation.</title>
        <authorList>
            <consortium name="The Broad Institute Genomics Platform"/>
            <consortium name="The Broad Institute Genome Sequencing Center for Infectious Disease"/>
            <person name="Wu L."/>
            <person name="Ma J."/>
        </authorList>
    </citation>
    <scope>NUCLEOTIDE SEQUENCE [LARGE SCALE GENOMIC DNA]</scope>
    <source>
        <strain evidence="3">KCTC 42899</strain>
    </source>
</reference>
<feature type="region of interest" description="Disordered" evidence="1">
    <location>
        <begin position="280"/>
        <end position="305"/>
    </location>
</feature>
<dbReference type="EMBL" id="JBHRXJ010000001">
    <property type="protein sequence ID" value="MFC3526705.1"/>
    <property type="molecule type" value="Genomic_DNA"/>
</dbReference>
<gene>
    <name evidence="2" type="ORF">ACFOMH_00875</name>
</gene>
<organism evidence="2 3">
    <name type="scientific">Paracoccus mangrovi</name>
    <dbReference type="NCBI Taxonomy" id="1715645"/>
    <lineage>
        <taxon>Bacteria</taxon>
        <taxon>Pseudomonadati</taxon>
        <taxon>Pseudomonadota</taxon>
        <taxon>Alphaproteobacteria</taxon>
        <taxon>Rhodobacterales</taxon>
        <taxon>Paracoccaceae</taxon>
        <taxon>Paracoccus</taxon>
    </lineage>
</organism>
<proteinExistence type="predicted"/>
<evidence type="ECO:0000313" key="3">
    <source>
        <dbReference type="Proteomes" id="UP001595721"/>
    </source>
</evidence>
<sequence>MLTIHAVDEAIWHFIGVFHLAEERGRMRIDYDRFKPVKTDPDPGAIQPLDQGAAHPYDPLDHLPEIPYIPPVPAMGPLLAEAAASYGGPDLWVAMPGRGDDGIGPVHPPTIPASSASPGLPHPPHIVPEAPPVPVWIVPPPGSNVVIAVQHARLADDDRIDAGDMQGGTVAPDQIMARMEALVAQAADHGVALSVALPADEMAFRLIAQEFQNAEAPANPAIGPTNGPAADAHIGVLTGDDVAGLYQDGQAIAARPDLDALLPRYQRAEAAEAARIAREAAADDAEDTAQDGPGHESGHVATEPDAGGLGHELIHGANTLVNQAVIVSAAIAAPVVAVAAGVYSYNIISQTNIWSDIDSLTGIAGGAEDAATQGLNLASYTSFSNPIPDSAGPGDAPQYWATVTLEGSLISCNWIEQFNLMSDNDVTAITLQADQSLFLMGGNGALNQISLSELGSSYDLIIVGGQMINLNAILQTNVLLDDDRIMVGGGGQGAQISSGDNLLVNDAAITQIGHDNITQTTAQIDAMLADAAEGRVSLPQSVLDDPAFRDLAVVRVLQIEGDLVSLNFLRQTNILGDADQIELYRDGLTAAGGAVEVVAGSNMLVNAASITEFGVDADIYSGGGIYSDALLYQAELVSTDDPLMPDPGSGLASEAVLFLAEGMLGDDGENVEFRPIGTDHAISADAMETVLT</sequence>
<comment type="caution">
    <text evidence="2">The sequence shown here is derived from an EMBL/GenBank/DDBJ whole genome shotgun (WGS) entry which is preliminary data.</text>
</comment>